<evidence type="ECO:0000313" key="1">
    <source>
        <dbReference type="EMBL" id="EET80022.1"/>
    </source>
</evidence>
<sequence length="56" mass="6788">MIKFNRNPAALKLTFSNRSNLRSLLNFPLRRACFYIKFNSRAELFKFNLKFTRTDR</sequence>
<proteinExistence type="predicted"/>
<dbReference type="STRING" id="553219.CAMSH0001_0520"/>
<dbReference type="AlphaFoldDB" id="C6RFL4"/>
<dbReference type="EMBL" id="ACVQ01000017">
    <property type="protein sequence ID" value="EET80022.1"/>
    <property type="molecule type" value="Genomic_DNA"/>
</dbReference>
<comment type="caution">
    <text evidence="1">The sequence shown here is derived from an EMBL/GenBank/DDBJ whole genome shotgun (WGS) entry which is preliminary data.</text>
</comment>
<organism evidence="1 2">
    <name type="scientific">Campylobacter showae RM3277</name>
    <dbReference type="NCBI Taxonomy" id="553219"/>
    <lineage>
        <taxon>Bacteria</taxon>
        <taxon>Pseudomonadati</taxon>
        <taxon>Campylobacterota</taxon>
        <taxon>Epsilonproteobacteria</taxon>
        <taxon>Campylobacterales</taxon>
        <taxon>Campylobacteraceae</taxon>
        <taxon>Campylobacter</taxon>
    </lineage>
</organism>
<evidence type="ECO:0000313" key="2">
    <source>
        <dbReference type="Proteomes" id="UP000003107"/>
    </source>
</evidence>
<accession>C6RFL4</accession>
<name>C6RFL4_9BACT</name>
<dbReference type="Proteomes" id="UP000003107">
    <property type="component" value="Unassembled WGS sequence"/>
</dbReference>
<reference evidence="1 2" key="1">
    <citation type="submission" date="2009-07" db="EMBL/GenBank/DDBJ databases">
        <authorList>
            <person name="Madupu R."/>
            <person name="Sebastian Y."/>
            <person name="Durkin A.S."/>
            <person name="Torralba M."/>
            <person name="Methe B."/>
            <person name="Sutton G.G."/>
            <person name="Strausberg R.L."/>
            <person name="Nelson K.E."/>
        </authorList>
    </citation>
    <scope>NUCLEOTIDE SEQUENCE [LARGE SCALE GENOMIC DNA]</scope>
    <source>
        <strain evidence="1 2">RM3277</strain>
    </source>
</reference>
<gene>
    <name evidence="1" type="ORF">CAMSH0001_0520</name>
</gene>
<keyword evidence="2" id="KW-1185">Reference proteome</keyword>
<protein>
    <submittedName>
        <fullName evidence="1">Uncharacterized protein</fullName>
    </submittedName>
</protein>